<evidence type="ECO:0000256" key="1">
    <source>
        <dbReference type="SAM" id="MobiDB-lite"/>
    </source>
</evidence>
<reference evidence="2" key="1">
    <citation type="submission" date="2019-08" db="EMBL/GenBank/DDBJ databases">
        <authorList>
            <person name="Kucharzyk K."/>
            <person name="Murdoch R.W."/>
            <person name="Higgins S."/>
            <person name="Loffler F."/>
        </authorList>
    </citation>
    <scope>NUCLEOTIDE SEQUENCE</scope>
</reference>
<organism evidence="2">
    <name type="scientific">bioreactor metagenome</name>
    <dbReference type="NCBI Taxonomy" id="1076179"/>
    <lineage>
        <taxon>unclassified sequences</taxon>
        <taxon>metagenomes</taxon>
        <taxon>ecological metagenomes</taxon>
    </lineage>
</organism>
<comment type="caution">
    <text evidence="2">The sequence shown here is derived from an EMBL/GenBank/DDBJ whole genome shotgun (WGS) entry which is preliminary data.</text>
</comment>
<evidence type="ECO:0000313" key="2">
    <source>
        <dbReference type="EMBL" id="MPM70209.1"/>
    </source>
</evidence>
<feature type="region of interest" description="Disordered" evidence="1">
    <location>
        <begin position="62"/>
        <end position="82"/>
    </location>
</feature>
<sequence>MVAGGLGRLAVEADHGDVIGGDQDDLILPELDHIAGVFDEGQHIGGDEVLVLPDADHQRGVAARRNDLTRTRDVDRDERERALQTRDDRAHRVDQPVGALQFGGQQVSNDLGIGLGLEVHARLGQLGAQIGEVLDNAVVDHGHSAVRGDVRVRVLIGGCTVGGPSGVPDALMGYGEVNSRQFGFEIGEFAGLLRNTQPAVSDHRDARRVVSAILQTPQSRDNDITRIARADVANDSTHGEESKVCLVVAAHAPAR</sequence>
<dbReference type="AlphaFoldDB" id="A0A645BXV9"/>
<protein>
    <submittedName>
        <fullName evidence="2">Uncharacterized protein</fullName>
    </submittedName>
</protein>
<gene>
    <name evidence="2" type="ORF">SDC9_117162</name>
</gene>
<name>A0A645BXV9_9ZZZZ</name>
<accession>A0A645BXV9</accession>
<dbReference type="EMBL" id="VSSQ01023342">
    <property type="protein sequence ID" value="MPM70209.1"/>
    <property type="molecule type" value="Genomic_DNA"/>
</dbReference>
<proteinExistence type="predicted"/>